<dbReference type="Proteomes" id="UP000198869">
    <property type="component" value="Unassembled WGS sequence"/>
</dbReference>
<dbReference type="OrthoDB" id="7173027at2"/>
<dbReference type="RefSeq" id="WP_089853926.1">
    <property type="nucleotide sequence ID" value="NZ_FNDW01000001.1"/>
</dbReference>
<name>A0A1G8E358_9FLAO</name>
<accession>A0A1G8E358</accession>
<dbReference type="AlphaFoldDB" id="A0A1G8E358"/>
<reference evidence="2" key="1">
    <citation type="submission" date="2016-10" db="EMBL/GenBank/DDBJ databases">
        <authorList>
            <person name="Varghese N."/>
            <person name="Submissions S."/>
        </authorList>
    </citation>
    <scope>NUCLEOTIDE SEQUENCE [LARGE SCALE GENOMIC DNA]</scope>
    <source>
        <strain evidence="2">DSM 17071</strain>
    </source>
</reference>
<dbReference type="EMBL" id="FNDW01000001">
    <property type="protein sequence ID" value="SDH64373.1"/>
    <property type="molecule type" value="Genomic_DNA"/>
</dbReference>
<keyword evidence="2" id="KW-1185">Reference proteome</keyword>
<evidence type="ECO:0000313" key="1">
    <source>
        <dbReference type="EMBL" id="SDH64373.1"/>
    </source>
</evidence>
<evidence type="ECO:0000313" key="2">
    <source>
        <dbReference type="Proteomes" id="UP000198869"/>
    </source>
</evidence>
<proteinExistence type="predicted"/>
<organism evidence="1 2">
    <name type="scientific">Chryseobacterium taeanense</name>
    <dbReference type="NCBI Taxonomy" id="311334"/>
    <lineage>
        <taxon>Bacteria</taxon>
        <taxon>Pseudomonadati</taxon>
        <taxon>Bacteroidota</taxon>
        <taxon>Flavobacteriia</taxon>
        <taxon>Flavobacteriales</taxon>
        <taxon>Weeksellaceae</taxon>
        <taxon>Chryseobacterium group</taxon>
        <taxon>Chryseobacterium</taxon>
    </lineage>
</organism>
<protein>
    <submittedName>
        <fullName evidence="1">Uncharacterized protein</fullName>
    </submittedName>
</protein>
<gene>
    <name evidence="1" type="ORF">SAMN05421846_101406</name>
</gene>
<sequence>MSQDLTNKEFQKLVKKHLEKSHYVKVYFFEDSPEELTSGFILKFSNDFLMLHESHNFTLDGIKLIPLNRISGFRHSKLEKTSEKIFLEEGLTTFNQKIINNTSLKNFESLFKSIKKQDFHCIVEGRKKDKYTFSIGDILEVNEKTVVIKNYDATGKFDKKPSKIFFKNIHFITFNDKYSRTFRKYLKD</sequence>
<dbReference type="STRING" id="311334.SAMN05421846_101406"/>